<reference evidence="2" key="1">
    <citation type="submission" date="2018-06" db="EMBL/GenBank/DDBJ databases">
        <authorList>
            <person name="Zhirakovskaya E."/>
        </authorList>
    </citation>
    <scope>NUCLEOTIDE SEQUENCE</scope>
</reference>
<sequence length="284" mass="32488">MKILDIVVLADRRSPVCRAYLSYLHATGYRPAQILLIDFIGVSKKITWIKSLIGKKLTSLLLRLYRHLTTTNIGPHYARLVTMMNADFEVPVPFLEKFNYATHSQTISNVVASNFDDPRIISAIQQTGIKTLLFTGGGRVTNEILDLKDTRVIHIHPGIVPEIKGSDGILWSTLIRKKLGYSIFYMKQGLDTGDVLLQQEYKTPNFTHNKFLQDYTYDEVYNALLQVYDPHMRAKTLIELLILSENLVCPLDDMPVKSQHSDQGRVYFFMHNILRNALLESICE</sequence>
<evidence type="ECO:0000259" key="1">
    <source>
        <dbReference type="Pfam" id="PF00551"/>
    </source>
</evidence>
<dbReference type="Pfam" id="PF00551">
    <property type="entry name" value="Formyl_trans_N"/>
    <property type="match status" value="1"/>
</dbReference>
<dbReference type="AlphaFoldDB" id="A0A3B0Y2K8"/>
<dbReference type="SUPFAM" id="SSF53328">
    <property type="entry name" value="Formyltransferase"/>
    <property type="match status" value="1"/>
</dbReference>
<dbReference type="Gene3D" id="3.40.50.170">
    <property type="entry name" value="Formyl transferase, N-terminal domain"/>
    <property type="match status" value="1"/>
</dbReference>
<name>A0A3B0Y2K8_9ZZZZ</name>
<protein>
    <recommendedName>
        <fullName evidence="1">Formyl transferase N-terminal domain-containing protein</fullName>
    </recommendedName>
</protein>
<dbReference type="InterPro" id="IPR002376">
    <property type="entry name" value="Formyl_transf_N"/>
</dbReference>
<dbReference type="EMBL" id="UOFL01000010">
    <property type="protein sequence ID" value="VAW71120.1"/>
    <property type="molecule type" value="Genomic_DNA"/>
</dbReference>
<dbReference type="InterPro" id="IPR036477">
    <property type="entry name" value="Formyl_transf_N_sf"/>
</dbReference>
<gene>
    <name evidence="2" type="ORF">MNBD_GAMMA12-1272</name>
</gene>
<evidence type="ECO:0000313" key="2">
    <source>
        <dbReference type="EMBL" id="VAW71120.1"/>
    </source>
</evidence>
<accession>A0A3B0Y2K8</accession>
<proteinExistence type="predicted"/>
<organism evidence="2">
    <name type="scientific">hydrothermal vent metagenome</name>
    <dbReference type="NCBI Taxonomy" id="652676"/>
    <lineage>
        <taxon>unclassified sequences</taxon>
        <taxon>metagenomes</taxon>
        <taxon>ecological metagenomes</taxon>
    </lineage>
</organism>
<feature type="domain" description="Formyl transferase N-terminal" evidence="1">
    <location>
        <begin position="117"/>
        <end position="202"/>
    </location>
</feature>